<keyword evidence="2" id="KW-1185">Reference proteome</keyword>
<sequence>MNYPPSAIVADSHDVVASPAEYAANAAARERAYVVTSGEDDYWYEDDVDAYRPIAALDVSSSETLVRHYFSVNMDAFFRKYEVTGPGGFMEHPVCVIAYGTRSPLATDGVYRTLQAADAPSEYLWQCVESMPMRRRFCFLDGARDASPTLILLKATSYGTVDGLIEILVDARGVPLRSPVMCSNGATPPRWPLRHPTQPIRLAMERRAKVAADDRALRTTFFFAHDARRADAADVLVHLGRFPQPSEAARAVLRSLQLAMHDPRREYESRGAVYIPDGTEVIAATHTYVDAEFNEALALHAALRMPVTAPDESEAVSSRRCGVQ</sequence>
<proteinExistence type="predicted"/>
<organism evidence="1 2">
    <name type="scientific">Tribonema minus</name>
    <dbReference type="NCBI Taxonomy" id="303371"/>
    <lineage>
        <taxon>Eukaryota</taxon>
        <taxon>Sar</taxon>
        <taxon>Stramenopiles</taxon>
        <taxon>Ochrophyta</taxon>
        <taxon>PX clade</taxon>
        <taxon>Xanthophyceae</taxon>
        <taxon>Tribonematales</taxon>
        <taxon>Tribonemataceae</taxon>
        <taxon>Tribonema</taxon>
    </lineage>
</organism>
<protein>
    <submittedName>
        <fullName evidence="1">Uncharacterized protein</fullName>
    </submittedName>
</protein>
<gene>
    <name evidence="1" type="ORF">JKP88DRAFT_246734</name>
</gene>
<accession>A0A835YTX3</accession>
<dbReference type="AlphaFoldDB" id="A0A835YTX3"/>
<evidence type="ECO:0000313" key="2">
    <source>
        <dbReference type="Proteomes" id="UP000664859"/>
    </source>
</evidence>
<dbReference type="Proteomes" id="UP000664859">
    <property type="component" value="Unassembled WGS sequence"/>
</dbReference>
<name>A0A835YTX3_9STRA</name>
<dbReference type="EMBL" id="JAFCMP010000379">
    <property type="protein sequence ID" value="KAG5180628.1"/>
    <property type="molecule type" value="Genomic_DNA"/>
</dbReference>
<comment type="caution">
    <text evidence="1">The sequence shown here is derived from an EMBL/GenBank/DDBJ whole genome shotgun (WGS) entry which is preliminary data.</text>
</comment>
<reference evidence="1" key="1">
    <citation type="submission" date="2021-02" db="EMBL/GenBank/DDBJ databases">
        <title>First Annotated Genome of the Yellow-green Alga Tribonema minus.</title>
        <authorList>
            <person name="Mahan K.M."/>
        </authorList>
    </citation>
    <scope>NUCLEOTIDE SEQUENCE</scope>
    <source>
        <strain evidence="1">UTEX B ZZ1240</strain>
    </source>
</reference>
<evidence type="ECO:0000313" key="1">
    <source>
        <dbReference type="EMBL" id="KAG5180628.1"/>
    </source>
</evidence>